<comment type="catalytic activity">
    <reaction evidence="1">
        <text>Hydrolysis of terminal, non-reducing alpha-D-mannose residues in alpha-D-mannosides.</text>
        <dbReference type="EC" id="3.2.1.24"/>
    </reaction>
</comment>
<dbReference type="InterPro" id="IPR041147">
    <property type="entry name" value="GH38_C"/>
</dbReference>
<reference evidence="14" key="1">
    <citation type="submission" date="2024-02" db="EMBL/GenBank/DDBJ databases">
        <authorList>
            <consortium name="ELIXIR-Norway"/>
            <consortium name="Elixir Norway"/>
        </authorList>
    </citation>
    <scope>NUCLEOTIDE SEQUENCE</scope>
</reference>
<feature type="chain" id="PRO_5046574135" description="Alpha-mannosidase" evidence="12">
    <location>
        <begin position="40"/>
        <end position="1112"/>
    </location>
</feature>
<keyword evidence="8" id="KW-0325">Glycoprotein</keyword>
<dbReference type="Gene3D" id="3.20.110.10">
    <property type="entry name" value="Glycoside hydrolase 38, N terminal domain"/>
    <property type="match status" value="1"/>
</dbReference>
<dbReference type="InterPro" id="IPR000602">
    <property type="entry name" value="Glyco_hydro_38_N"/>
</dbReference>
<dbReference type="InterPro" id="IPR050843">
    <property type="entry name" value="Glycosyl_Hydrlase_38"/>
</dbReference>
<dbReference type="Pfam" id="PF17677">
    <property type="entry name" value="Glyco_hydro38C2"/>
    <property type="match status" value="1"/>
</dbReference>
<organism evidence="14 15">
    <name type="scientific">Sphagnum troendelagicum</name>
    <dbReference type="NCBI Taxonomy" id="128251"/>
    <lineage>
        <taxon>Eukaryota</taxon>
        <taxon>Viridiplantae</taxon>
        <taxon>Streptophyta</taxon>
        <taxon>Embryophyta</taxon>
        <taxon>Bryophyta</taxon>
        <taxon>Sphagnophytina</taxon>
        <taxon>Sphagnopsida</taxon>
        <taxon>Sphagnales</taxon>
        <taxon>Sphagnaceae</taxon>
        <taxon>Sphagnum</taxon>
    </lineage>
</organism>
<dbReference type="EC" id="3.2.1.-" evidence="10"/>
<keyword evidence="12" id="KW-0732">Signal</keyword>
<dbReference type="Proteomes" id="UP001497512">
    <property type="component" value="Chromosome 13"/>
</dbReference>
<evidence type="ECO:0000256" key="9">
    <source>
        <dbReference type="ARBA" id="ARBA00023295"/>
    </source>
</evidence>
<dbReference type="SUPFAM" id="SSF88688">
    <property type="entry name" value="Families 57/38 glycoside transferase middle domain"/>
    <property type="match status" value="1"/>
</dbReference>
<dbReference type="Pfam" id="PF07748">
    <property type="entry name" value="Glyco_hydro_38C"/>
    <property type="match status" value="1"/>
</dbReference>
<sequence>MMKRGEKNHHHHHHHHHVINPSLCFWLLFMLGWISRTSNSIGCNAQEEEEKFRFGARVYNTSSVAVSGKLNVHLVPHTHDDVGWLKTVDQYFIGSNNSIQVAAVQYVLDSVVAALQEDRNRKFIYVEQAFFQRWWREQTPRKQKIVQKLVKRGQLEFINGGYSMHDEAATHYVDMIDQTTLGHRYIKQQFDVTPRIGWQIDPFGHSAVQAYLLGAELGFDAFFFARADYQDLQKRRKDQTMEVIWQGSKSLGSSAQIFAGVLSHHYEPPSAFSFDIDSTNPPFQDDPRLSDYNVPELVDLFVEYVQNQSKEFRTNHLMWTMGDDFAYEYANTWFKQMDKLIHYVNLDGRVNALYSTPSIYLDAKYAANETWPLKTGDFFPYADKSHCYWTGYFTSRSSLKGYVRKLSGFLQAARQVEFLVGKNLRSGGPNTDNLEEAMALLQHHDGVSGTEKQHVANDYAERLAVGSAEAAEVFNSALAVLLSSTPTHERPHQYIMGGRTNDSLEQHRLLQEQEDIARKNLGSVSAAGLKLEQCFLLNISYCPTSETELPFGKSLIVVVYNPLGWTREEYVRFPVSSAALEVIDGAGNSIPSQLVPLPKSAYRLRKLYVDGNDASVADNSLPRFHLVFSAVVPPLGYTTFRIHKASSASTTTSHPYVSMESSTAETLRAPSTVQLTSGQIELSFSGTTGLLTQLRNANTGKATALQQSYCWYNGSDGRTAEDPYQASGAYVFRPNTSTCFQLKRVMQMTVFRGPLVEEVHQSFAPWLSQVIRIYKDAEYAEVHFTVGPIPIDDSLGKEVVTRLTTNLTSNKEFYTDSNGRDFLKRVRDQRTDWDLIVKEPIAGNYYPLNLGIYLKDNTTDLSVLVDRAVGGSSISDGELELMLHRRLLHDDGRGVGEALNETVCNSNGECEGLTVQGTFYINIGPSEQSAQWRRAHGQKVLMPLQFAFSVLEDGNGGVIQSPEFSAMNPHYELPKNVAIVTLQEVYDDDDSKVLLRLANIFEVEESEILSKSATVDLQALFSNREIDEVEEVSLSANQKKSEMRKKMQWRIEGAAAAGDSSHKNTPHGDPMIKSTPHRDPMIKNSSCGDPMIRTKYMVVLAPMEIKTFLIEF</sequence>
<evidence type="ECO:0000256" key="2">
    <source>
        <dbReference type="ARBA" id="ARBA00009792"/>
    </source>
</evidence>
<keyword evidence="9 10" id="KW-0326">Glycosidase</keyword>
<keyword evidence="4 10" id="KW-0479">Metal-binding</keyword>
<dbReference type="InterPro" id="IPR028995">
    <property type="entry name" value="Glyco_hydro_57/38_cen_sf"/>
</dbReference>
<dbReference type="Gene3D" id="2.60.40.1180">
    <property type="entry name" value="Golgi alpha-mannosidase II"/>
    <property type="match status" value="1"/>
</dbReference>
<comment type="cofactor">
    <cofactor evidence="10">
        <name>Zn(2+)</name>
        <dbReference type="ChEBI" id="CHEBI:29105"/>
    </cofactor>
    <text evidence="10">Binds 1 zinc ion per subunit.</text>
</comment>
<keyword evidence="7" id="KW-1015">Disulfide bond</keyword>
<dbReference type="InterPro" id="IPR037094">
    <property type="entry name" value="Glyco_hydro_38_cen_sf"/>
</dbReference>
<evidence type="ECO:0000256" key="12">
    <source>
        <dbReference type="SAM" id="SignalP"/>
    </source>
</evidence>
<dbReference type="EMBL" id="OZ019905">
    <property type="protein sequence ID" value="CAK9202782.1"/>
    <property type="molecule type" value="Genomic_DNA"/>
</dbReference>
<dbReference type="PANTHER" id="PTHR11607:SF3">
    <property type="entry name" value="LYSOSOMAL ALPHA-MANNOSIDASE"/>
    <property type="match status" value="1"/>
</dbReference>
<evidence type="ECO:0000313" key="14">
    <source>
        <dbReference type="EMBL" id="CAK9202782.1"/>
    </source>
</evidence>
<dbReference type="InterPro" id="IPR013780">
    <property type="entry name" value="Glyco_hydro_b"/>
</dbReference>
<dbReference type="Pfam" id="PF09261">
    <property type="entry name" value="Alpha-mann_mid"/>
    <property type="match status" value="1"/>
</dbReference>
<evidence type="ECO:0000256" key="10">
    <source>
        <dbReference type="RuleBase" id="RU361199"/>
    </source>
</evidence>
<dbReference type="SUPFAM" id="SSF88713">
    <property type="entry name" value="Glycoside hydrolase/deacetylase"/>
    <property type="match status" value="1"/>
</dbReference>
<evidence type="ECO:0000256" key="3">
    <source>
        <dbReference type="ARBA" id="ARBA00012752"/>
    </source>
</evidence>
<evidence type="ECO:0000313" key="15">
    <source>
        <dbReference type="Proteomes" id="UP001497512"/>
    </source>
</evidence>
<protein>
    <recommendedName>
        <fullName evidence="3 10">Alpha-mannosidase</fullName>
        <ecNumber evidence="10">3.2.1.-</ecNumber>
    </recommendedName>
</protein>
<dbReference type="PANTHER" id="PTHR11607">
    <property type="entry name" value="ALPHA-MANNOSIDASE"/>
    <property type="match status" value="1"/>
</dbReference>
<dbReference type="Gene3D" id="1.20.1270.50">
    <property type="entry name" value="Glycoside hydrolase family 38, central domain"/>
    <property type="match status" value="2"/>
</dbReference>
<dbReference type="Gene3D" id="2.60.40.1360">
    <property type="match status" value="1"/>
</dbReference>
<feature type="region of interest" description="Disordered" evidence="11">
    <location>
        <begin position="1054"/>
        <end position="1086"/>
    </location>
</feature>
<evidence type="ECO:0000259" key="13">
    <source>
        <dbReference type="SMART" id="SM00872"/>
    </source>
</evidence>
<accession>A0ABP0TQW6</accession>
<evidence type="ECO:0000256" key="8">
    <source>
        <dbReference type="ARBA" id="ARBA00023180"/>
    </source>
</evidence>
<gene>
    <name evidence="14" type="ORF">CSSPTR1EN2_LOCUS6579</name>
</gene>
<proteinExistence type="inferred from homology"/>
<evidence type="ECO:0000256" key="6">
    <source>
        <dbReference type="ARBA" id="ARBA00022833"/>
    </source>
</evidence>
<name>A0ABP0TQW6_9BRYO</name>
<dbReference type="SUPFAM" id="SSF74650">
    <property type="entry name" value="Galactose mutarotase-like"/>
    <property type="match status" value="1"/>
</dbReference>
<dbReference type="CDD" id="cd10810">
    <property type="entry name" value="GH38N_AMII_LAM_like"/>
    <property type="match status" value="1"/>
</dbReference>
<evidence type="ECO:0000256" key="5">
    <source>
        <dbReference type="ARBA" id="ARBA00022801"/>
    </source>
</evidence>
<keyword evidence="6 10" id="KW-0862">Zinc</keyword>
<evidence type="ECO:0000256" key="1">
    <source>
        <dbReference type="ARBA" id="ARBA00000365"/>
    </source>
</evidence>
<evidence type="ECO:0000256" key="4">
    <source>
        <dbReference type="ARBA" id="ARBA00022723"/>
    </source>
</evidence>
<feature type="domain" description="Glycoside hydrolase family 38 central" evidence="13">
    <location>
        <begin position="387"/>
        <end position="463"/>
    </location>
</feature>
<comment type="similarity">
    <text evidence="2 10">Belongs to the glycosyl hydrolase 38 family.</text>
</comment>
<dbReference type="InterPro" id="IPR027291">
    <property type="entry name" value="Glyco_hydro_38_N_sf"/>
</dbReference>
<dbReference type="InterPro" id="IPR011330">
    <property type="entry name" value="Glyco_hydro/deAcase_b/a-brl"/>
</dbReference>
<evidence type="ECO:0000256" key="7">
    <source>
        <dbReference type="ARBA" id="ARBA00023157"/>
    </source>
</evidence>
<dbReference type="InterPro" id="IPR011013">
    <property type="entry name" value="Gal_mutarotase_sf_dom"/>
</dbReference>
<evidence type="ECO:0000256" key="11">
    <source>
        <dbReference type="SAM" id="MobiDB-lite"/>
    </source>
</evidence>
<dbReference type="SMART" id="SM00872">
    <property type="entry name" value="Alpha-mann_mid"/>
    <property type="match status" value="1"/>
</dbReference>
<dbReference type="Pfam" id="PF01074">
    <property type="entry name" value="Glyco_hydro_38N"/>
    <property type="match status" value="1"/>
</dbReference>
<keyword evidence="5 10" id="KW-0378">Hydrolase</keyword>
<dbReference type="InterPro" id="IPR011682">
    <property type="entry name" value="Glyco_hydro_38_C"/>
</dbReference>
<dbReference type="Gene3D" id="2.70.98.30">
    <property type="entry name" value="Golgi alpha-mannosidase II, domain 4"/>
    <property type="match status" value="1"/>
</dbReference>
<dbReference type="InterPro" id="IPR015341">
    <property type="entry name" value="Glyco_hydro_38_cen"/>
</dbReference>
<feature type="signal peptide" evidence="12">
    <location>
        <begin position="1"/>
        <end position="39"/>
    </location>
</feature>
<keyword evidence="15" id="KW-1185">Reference proteome</keyword>